<feature type="domain" description="Leucine-rich repeat-containing N-terminal plant-type" evidence="6">
    <location>
        <begin position="25"/>
        <end position="64"/>
    </location>
</feature>
<accession>A0ABC8U881</accession>
<dbReference type="Pfam" id="PF08263">
    <property type="entry name" value="LRRNT_2"/>
    <property type="match status" value="1"/>
</dbReference>
<dbReference type="SUPFAM" id="SSF52058">
    <property type="entry name" value="L domain-like"/>
    <property type="match status" value="1"/>
</dbReference>
<name>A0ABC8U881_9AQUA</name>
<evidence type="ECO:0000256" key="5">
    <source>
        <dbReference type="ARBA" id="ARBA00023136"/>
    </source>
</evidence>
<evidence type="ECO:0000256" key="3">
    <source>
        <dbReference type="ARBA" id="ARBA00022729"/>
    </source>
</evidence>
<evidence type="ECO:0000259" key="6">
    <source>
        <dbReference type="Pfam" id="PF08263"/>
    </source>
</evidence>
<dbReference type="Pfam" id="PF00560">
    <property type="entry name" value="LRR_1"/>
    <property type="match status" value="1"/>
</dbReference>
<dbReference type="PANTHER" id="PTHR48060:SF21">
    <property type="entry name" value="L DOMAIN-LIKE PROTEIN"/>
    <property type="match status" value="1"/>
</dbReference>
<dbReference type="Proteomes" id="UP001642360">
    <property type="component" value="Unassembled WGS sequence"/>
</dbReference>
<evidence type="ECO:0000313" key="7">
    <source>
        <dbReference type="EMBL" id="CAK9177985.1"/>
    </source>
</evidence>
<keyword evidence="8" id="KW-1185">Reference proteome</keyword>
<keyword evidence="5" id="KW-0472">Membrane</keyword>
<keyword evidence="3" id="KW-0732">Signal</keyword>
<proteinExistence type="predicted"/>
<dbReference type="FunFam" id="3.80.10.10:FF:000400">
    <property type="entry name" value="Nuclear pore complex protein NUP107"/>
    <property type="match status" value="1"/>
</dbReference>
<dbReference type="PANTHER" id="PTHR48060">
    <property type="entry name" value="DNA DAMAGE-REPAIR/TOLERATION PROTEIN DRT100"/>
    <property type="match status" value="1"/>
</dbReference>
<dbReference type="Pfam" id="PF13855">
    <property type="entry name" value="LRR_8"/>
    <property type="match status" value="1"/>
</dbReference>
<dbReference type="InterPro" id="IPR053211">
    <property type="entry name" value="DNA_repair-toleration"/>
</dbReference>
<evidence type="ECO:0000256" key="1">
    <source>
        <dbReference type="ARBA" id="ARBA00004370"/>
    </source>
</evidence>
<comment type="caution">
    <text evidence="7">The sequence shown here is derived from an EMBL/GenBank/DDBJ whole genome shotgun (WGS) entry which is preliminary data.</text>
</comment>
<evidence type="ECO:0000256" key="4">
    <source>
        <dbReference type="ARBA" id="ARBA00022737"/>
    </source>
</evidence>
<dbReference type="InterPro" id="IPR032675">
    <property type="entry name" value="LRR_dom_sf"/>
</dbReference>
<dbReference type="InterPro" id="IPR013210">
    <property type="entry name" value="LRR_N_plant-typ"/>
</dbReference>
<dbReference type="Gene3D" id="3.80.10.10">
    <property type="entry name" value="Ribonuclease Inhibitor"/>
    <property type="match status" value="1"/>
</dbReference>
<gene>
    <name evidence="7" type="ORF">ILEXP_LOCUS47902</name>
</gene>
<keyword evidence="2" id="KW-0433">Leucine-rich repeat</keyword>
<reference evidence="7 8" key="1">
    <citation type="submission" date="2024-02" db="EMBL/GenBank/DDBJ databases">
        <authorList>
            <person name="Vignale AGUSTIN F."/>
            <person name="Sosa J E."/>
            <person name="Modenutti C."/>
        </authorList>
    </citation>
    <scope>NUCLEOTIDE SEQUENCE [LARGE SCALE GENOMIC DNA]</scope>
</reference>
<dbReference type="AlphaFoldDB" id="A0ABC8U881"/>
<sequence>MDMLLPHYLLASSALPTTTATATANDEIALLALKDHITLDPHAALAKNWTNESSICNWIGVTCTSRSQLPRVTALNLSHKDLEGTLPTHLANLSSLILLDISNNSFHGQLPQELAHLQRLKTLNLQFNFFTGGVLPWLGGLPELQHLLLAGNNFTGTISEKREVFQIFICLLFFYLRKQASVR</sequence>
<keyword evidence="4" id="KW-0677">Repeat</keyword>
<protein>
    <recommendedName>
        <fullName evidence="6">Leucine-rich repeat-containing N-terminal plant-type domain-containing protein</fullName>
    </recommendedName>
</protein>
<organism evidence="7 8">
    <name type="scientific">Ilex paraguariensis</name>
    <name type="common">yerba mate</name>
    <dbReference type="NCBI Taxonomy" id="185542"/>
    <lineage>
        <taxon>Eukaryota</taxon>
        <taxon>Viridiplantae</taxon>
        <taxon>Streptophyta</taxon>
        <taxon>Embryophyta</taxon>
        <taxon>Tracheophyta</taxon>
        <taxon>Spermatophyta</taxon>
        <taxon>Magnoliopsida</taxon>
        <taxon>eudicotyledons</taxon>
        <taxon>Gunneridae</taxon>
        <taxon>Pentapetalae</taxon>
        <taxon>asterids</taxon>
        <taxon>campanulids</taxon>
        <taxon>Aquifoliales</taxon>
        <taxon>Aquifoliaceae</taxon>
        <taxon>Ilex</taxon>
    </lineage>
</organism>
<dbReference type="InterPro" id="IPR001611">
    <property type="entry name" value="Leu-rich_rpt"/>
</dbReference>
<comment type="subcellular location">
    <subcellularLocation>
        <location evidence="1">Membrane</location>
    </subcellularLocation>
</comment>
<evidence type="ECO:0000313" key="8">
    <source>
        <dbReference type="Proteomes" id="UP001642360"/>
    </source>
</evidence>
<evidence type="ECO:0000256" key="2">
    <source>
        <dbReference type="ARBA" id="ARBA00022614"/>
    </source>
</evidence>
<dbReference type="GO" id="GO:0016020">
    <property type="term" value="C:membrane"/>
    <property type="evidence" value="ECO:0007669"/>
    <property type="project" value="UniProtKB-SubCell"/>
</dbReference>
<dbReference type="EMBL" id="CAUOFW020007202">
    <property type="protein sequence ID" value="CAK9177985.1"/>
    <property type="molecule type" value="Genomic_DNA"/>
</dbReference>